<name>A0ABD2Y362_9GENT</name>
<feature type="compositionally biased region" description="Polar residues" evidence="1">
    <location>
        <begin position="1"/>
        <end position="15"/>
    </location>
</feature>
<protein>
    <submittedName>
        <fullName evidence="2">Uncharacterized protein</fullName>
    </submittedName>
</protein>
<dbReference type="EMBL" id="JBJUIK010000015">
    <property type="protein sequence ID" value="KAL3501943.1"/>
    <property type="molecule type" value="Genomic_DNA"/>
</dbReference>
<proteinExistence type="predicted"/>
<evidence type="ECO:0000313" key="2">
    <source>
        <dbReference type="EMBL" id="KAL3501943.1"/>
    </source>
</evidence>
<dbReference type="Proteomes" id="UP001630127">
    <property type="component" value="Unassembled WGS sequence"/>
</dbReference>
<reference evidence="2 3" key="1">
    <citation type="submission" date="2024-11" db="EMBL/GenBank/DDBJ databases">
        <title>A near-complete genome assembly of Cinchona calisaya.</title>
        <authorList>
            <person name="Lian D.C."/>
            <person name="Zhao X.W."/>
            <person name="Wei L."/>
        </authorList>
    </citation>
    <scope>NUCLEOTIDE SEQUENCE [LARGE SCALE GENOMIC DNA]</scope>
    <source>
        <tissue evidence="2">Nenye</tissue>
    </source>
</reference>
<gene>
    <name evidence="2" type="ORF">ACH5RR_036392</name>
</gene>
<dbReference type="AlphaFoldDB" id="A0ABD2Y362"/>
<feature type="region of interest" description="Disordered" evidence="1">
    <location>
        <begin position="1"/>
        <end position="30"/>
    </location>
</feature>
<accession>A0ABD2Y362</accession>
<evidence type="ECO:0000313" key="3">
    <source>
        <dbReference type="Proteomes" id="UP001630127"/>
    </source>
</evidence>
<sequence>MHSNVHSAKNNSLATQKKGANIDNYSGRQSEDVLVLDEDSSDVEGSDGHTVTIDGAVSGGCANFQNSSTLPTSKERFPLYQLPCTQVVDIMITRDFDGAYDKELSLTVDRLQVSLSHFVEDESS</sequence>
<keyword evidence="3" id="KW-1185">Reference proteome</keyword>
<organism evidence="2 3">
    <name type="scientific">Cinchona calisaya</name>
    <dbReference type="NCBI Taxonomy" id="153742"/>
    <lineage>
        <taxon>Eukaryota</taxon>
        <taxon>Viridiplantae</taxon>
        <taxon>Streptophyta</taxon>
        <taxon>Embryophyta</taxon>
        <taxon>Tracheophyta</taxon>
        <taxon>Spermatophyta</taxon>
        <taxon>Magnoliopsida</taxon>
        <taxon>eudicotyledons</taxon>
        <taxon>Gunneridae</taxon>
        <taxon>Pentapetalae</taxon>
        <taxon>asterids</taxon>
        <taxon>lamiids</taxon>
        <taxon>Gentianales</taxon>
        <taxon>Rubiaceae</taxon>
        <taxon>Cinchonoideae</taxon>
        <taxon>Cinchoneae</taxon>
        <taxon>Cinchona</taxon>
    </lineage>
</organism>
<evidence type="ECO:0000256" key="1">
    <source>
        <dbReference type="SAM" id="MobiDB-lite"/>
    </source>
</evidence>
<comment type="caution">
    <text evidence="2">The sequence shown here is derived from an EMBL/GenBank/DDBJ whole genome shotgun (WGS) entry which is preliminary data.</text>
</comment>